<accession>A0A1H6FF39</accession>
<proteinExistence type="predicted"/>
<dbReference type="InterPro" id="IPR036527">
    <property type="entry name" value="SCP2_sterol-bd_dom_sf"/>
</dbReference>
<evidence type="ECO:0008006" key="3">
    <source>
        <dbReference type="Google" id="ProtNLM"/>
    </source>
</evidence>
<reference evidence="1 2" key="1">
    <citation type="submission" date="2016-10" db="EMBL/GenBank/DDBJ databases">
        <authorList>
            <person name="de Groot N.N."/>
        </authorList>
    </citation>
    <scope>NUCLEOTIDE SEQUENCE [LARGE SCALE GENOMIC DNA]</scope>
    <source>
        <strain evidence="1">MBHS1</strain>
    </source>
</reference>
<evidence type="ECO:0000313" key="1">
    <source>
        <dbReference type="EMBL" id="SEH08682.1"/>
    </source>
</evidence>
<dbReference type="RefSeq" id="WP_103922200.1">
    <property type="nucleotide sequence ID" value="NZ_FMSV02000556.1"/>
</dbReference>
<dbReference type="EMBL" id="FMSV02000556">
    <property type="protein sequence ID" value="SEH08682.1"/>
    <property type="molecule type" value="Genomic_DNA"/>
</dbReference>
<dbReference type="Proteomes" id="UP000236724">
    <property type="component" value="Unassembled WGS sequence"/>
</dbReference>
<keyword evidence="2" id="KW-1185">Reference proteome</keyword>
<protein>
    <recommendedName>
        <fullName evidence="3">SCP-2 sterol transfer family protein</fullName>
    </recommendedName>
</protein>
<dbReference type="OrthoDB" id="459969at2"/>
<dbReference type="SUPFAM" id="SSF55718">
    <property type="entry name" value="SCP-like"/>
    <property type="match status" value="1"/>
</dbReference>
<dbReference type="AlphaFoldDB" id="A0A1H6FF39"/>
<name>A0A1H6FF39_9GAMM</name>
<gene>
    <name evidence="1" type="ORF">MBHS_04574</name>
</gene>
<dbReference type="Gene3D" id="3.30.1050.10">
    <property type="entry name" value="SCP2 sterol-binding domain"/>
    <property type="match status" value="1"/>
</dbReference>
<evidence type="ECO:0000313" key="2">
    <source>
        <dbReference type="Proteomes" id="UP000236724"/>
    </source>
</evidence>
<sequence length="133" mass="14898">MADLFSDEWMKGFMEEWNKEPELSDALAQINFNTVIAYGMDGDDQPLGMMVIENGKAISAGSYDGSTELNWDLRASPDSWNKWLKKGLGMMGLGMAYTSRKLKFNIGDYMAMIKDPRMASPFVKSFTVMGRVG</sequence>
<organism evidence="1 2">
    <name type="scientific">Candidatus Venteria ishoeyi</name>
    <dbReference type="NCBI Taxonomy" id="1899563"/>
    <lineage>
        <taxon>Bacteria</taxon>
        <taxon>Pseudomonadati</taxon>
        <taxon>Pseudomonadota</taxon>
        <taxon>Gammaproteobacteria</taxon>
        <taxon>Thiotrichales</taxon>
        <taxon>Thiotrichaceae</taxon>
        <taxon>Venteria</taxon>
    </lineage>
</organism>